<evidence type="ECO:0000256" key="1">
    <source>
        <dbReference type="SAM" id="Phobius"/>
    </source>
</evidence>
<gene>
    <name evidence="2" type="ORF">ECPE_LOCUS14173</name>
</gene>
<keyword evidence="1" id="KW-1133">Transmembrane helix</keyword>
<dbReference type="EMBL" id="UZAN01056874">
    <property type="protein sequence ID" value="VDP91445.1"/>
    <property type="molecule type" value="Genomic_DNA"/>
</dbReference>
<feature type="transmembrane region" description="Helical" evidence="1">
    <location>
        <begin position="37"/>
        <end position="56"/>
    </location>
</feature>
<keyword evidence="1" id="KW-0812">Transmembrane</keyword>
<evidence type="ECO:0000313" key="4">
    <source>
        <dbReference type="WBParaSite" id="ECPE_0001421301-mRNA-1"/>
    </source>
</evidence>
<protein>
    <submittedName>
        <fullName evidence="4">Transmembrane protein</fullName>
    </submittedName>
</protein>
<accession>A0A183B4N8</accession>
<organism evidence="4">
    <name type="scientific">Echinostoma caproni</name>
    <dbReference type="NCBI Taxonomy" id="27848"/>
    <lineage>
        <taxon>Eukaryota</taxon>
        <taxon>Metazoa</taxon>
        <taxon>Spiralia</taxon>
        <taxon>Lophotrochozoa</taxon>
        <taxon>Platyhelminthes</taxon>
        <taxon>Trematoda</taxon>
        <taxon>Digenea</taxon>
        <taxon>Plagiorchiida</taxon>
        <taxon>Echinostomata</taxon>
        <taxon>Echinostomatoidea</taxon>
        <taxon>Echinostomatidae</taxon>
        <taxon>Echinostoma</taxon>
    </lineage>
</organism>
<reference evidence="4" key="1">
    <citation type="submission" date="2016-06" db="UniProtKB">
        <authorList>
            <consortium name="WormBaseParasite"/>
        </authorList>
    </citation>
    <scope>IDENTIFICATION</scope>
</reference>
<keyword evidence="3" id="KW-1185">Reference proteome</keyword>
<feature type="transmembrane region" description="Helical" evidence="1">
    <location>
        <begin position="6"/>
        <end position="25"/>
    </location>
</feature>
<evidence type="ECO:0000313" key="2">
    <source>
        <dbReference type="EMBL" id="VDP91445.1"/>
    </source>
</evidence>
<dbReference type="OrthoDB" id="6246197at2759"/>
<evidence type="ECO:0000313" key="3">
    <source>
        <dbReference type="Proteomes" id="UP000272942"/>
    </source>
</evidence>
<proteinExistence type="predicted"/>
<dbReference type="Proteomes" id="UP000272942">
    <property type="component" value="Unassembled WGS sequence"/>
</dbReference>
<dbReference type="AlphaFoldDB" id="A0A183B4N8"/>
<sequence length="160" mass="18299">MIKDFTFLQIIYYLVLTSFTFANFGQPVKQFRWSTNPLWCISILVILVVQTFWFLLHALRWDETVHTRLIHLLHPAVIAVDVIWCPILVILNEIVSWKERSTEPIGNPHQCRLSLAAIVDLTGLVHSLDSIALACIACSTCFARSSFQHVLFGAKMMGER</sequence>
<keyword evidence="1" id="KW-0472">Membrane</keyword>
<feature type="transmembrane region" description="Helical" evidence="1">
    <location>
        <begin position="68"/>
        <end position="91"/>
    </location>
</feature>
<dbReference type="WBParaSite" id="ECPE_0001421301-mRNA-1">
    <property type="protein sequence ID" value="ECPE_0001421301-mRNA-1"/>
    <property type="gene ID" value="ECPE_0001421301"/>
</dbReference>
<name>A0A183B4N8_9TREM</name>
<reference evidence="2 3" key="2">
    <citation type="submission" date="2018-11" db="EMBL/GenBank/DDBJ databases">
        <authorList>
            <consortium name="Pathogen Informatics"/>
        </authorList>
    </citation>
    <scope>NUCLEOTIDE SEQUENCE [LARGE SCALE GENOMIC DNA]</scope>
    <source>
        <strain evidence="2 3">Egypt</strain>
    </source>
</reference>